<evidence type="ECO:0000313" key="1">
    <source>
        <dbReference type="EMBL" id="KAJ1218152.1"/>
    </source>
</evidence>
<dbReference type="EMBL" id="JANPWB010000001">
    <property type="protein sequence ID" value="KAJ1218152.1"/>
    <property type="molecule type" value="Genomic_DNA"/>
</dbReference>
<sequence length="116" mass="12738">MDLRAEGPAWRPWATSAATVVHDKAAGTPAQQKIGKYAKQNVFRSEVGAIGRTNEPESATQTVTILHAISDLKVTMEEKMGELKVDVTLIRQDPCNSTNRVTEVEGRLSEMEDTVK</sequence>
<protein>
    <submittedName>
        <fullName evidence="1">Uncharacterized protein</fullName>
    </submittedName>
</protein>
<name>A0AAV7WVI6_PLEWA</name>
<keyword evidence="2" id="KW-1185">Reference proteome</keyword>
<evidence type="ECO:0000313" key="2">
    <source>
        <dbReference type="Proteomes" id="UP001066276"/>
    </source>
</evidence>
<dbReference type="Proteomes" id="UP001066276">
    <property type="component" value="Chromosome 1_1"/>
</dbReference>
<reference evidence="1" key="1">
    <citation type="journal article" date="2022" name="bioRxiv">
        <title>Sequencing and chromosome-scale assembly of the giantPleurodeles waltlgenome.</title>
        <authorList>
            <person name="Brown T."/>
            <person name="Elewa A."/>
            <person name="Iarovenko S."/>
            <person name="Subramanian E."/>
            <person name="Araus A.J."/>
            <person name="Petzold A."/>
            <person name="Susuki M."/>
            <person name="Suzuki K.-i.T."/>
            <person name="Hayashi T."/>
            <person name="Toyoda A."/>
            <person name="Oliveira C."/>
            <person name="Osipova E."/>
            <person name="Leigh N.D."/>
            <person name="Simon A."/>
            <person name="Yun M.H."/>
        </authorList>
    </citation>
    <scope>NUCLEOTIDE SEQUENCE</scope>
    <source>
        <strain evidence="1">20211129_DDA</strain>
        <tissue evidence="1">Liver</tissue>
    </source>
</reference>
<accession>A0AAV7WVI6</accession>
<dbReference type="AlphaFoldDB" id="A0AAV7WVI6"/>
<proteinExistence type="predicted"/>
<gene>
    <name evidence="1" type="ORF">NDU88_005735</name>
</gene>
<comment type="caution">
    <text evidence="1">The sequence shown here is derived from an EMBL/GenBank/DDBJ whole genome shotgun (WGS) entry which is preliminary data.</text>
</comment>
<organism evidence="1 2">
    <name type="scientific">Pleurodeles waltl</name>
    <name type="common">Iberian ribbed newt</name>
    <dbReference type="NCBI Taxonomy" id="8319"/>
    <lineage>
        <taxon>Eukaryota</taxon>
        <taxon>Metazoa</taxon>
        <taxon>Chordata</taxon>
        <taxon>Craniata</taxon>
        <taxon>Vertebrata</taxon>
        <taxon>Euteleostomi</taxon>
        <taxon>Amphibia</taxon>
        <taxon>Batrachia</taxon>
        <taxon>Caudata</taxon>
        <taxon>Salamandroidea</taxon>
        <taxon>Salamandridae</taxon>
        <taxon>Pleurodelinae</taxon>
        <taxon>Pleurodeles</taxon>
    </lineage>
</organism>